<dbReference type="Pfam" id="PF22530">
    <property type="entry name" value="Terminase-T7_RNaseH-like"/>
    <property type="match status" value="1"/>
</dbReference>
<dbReference type="AlphaFoldDB" id="E5YB51"/>
<comment type="caution">
    <text evidence="2">The sequence shown here is derived from an EMBL/GenBank/DDBJ whole genome shotgun (WGS) entry which is preliminary data.</text>
</comment>
<dbReference type="HAMAP" id="MF_04147">
    <property type="entry name" value="TERL_T7"/>
    <property type="match status" value="1"/>
</dbReference>
<dbReference type="SUPFAM" id="SSF52540">
    <property type="entry name" value="P-loop containing nucleoside triphosphate hydrolases"/>
    <property type="match status" value="1"/>
</dbReference>
<dbReference type="Gene3D" id="3.30.420.240">
    <property type="match status" value="1"/>
</dbReference>
<sequence length="601" mass="68068">MPEKLTDFRVFLTLVWRHLNLPDPTPIQLDIALYLQHGPRRKIIEAFRGVGKSWITAAYVVWRLRQNPNLKFMVLSASKDRADNFTTFCLRLINEIPILQCLIPRADQRCSKLSFDVGPARADHAPSVTSKGIFSQITGGRADEIISDDVEVPNNSFTQAMRDKLSEAVKEFDAILKPGGTITYLGTPQTEQSLYNQLPDRGYAIRIWPARYPSEDQLINYGNERLAPFILRWLEGEPTLVGRTTDPRRFSDDDLLERELSYGRSGFQLQFMLDTRLSDMEKYPLKLGDLIVMSCSATDAPEKPIWAAGTTNILNDVPCVGLNGDSRYYGPAFLHGTWLPYTGSVMAIDPAGRGKDETAVCVVKMLNGYLYVTAMRAYQEGYSEATLSSIVQLAKQQAVNHVIIEANFGDGMFTKLISPYFTKAHPCRIEEVKHSKQKEARIIDTLEPVMNQHKLVIDKNLILWDYNLSTKNLPPETALKYQLMYQMSRITRDRGSLAHDDRLDSLAMAVGYWVEQMGQDVDKRMLLRQDHLMLEEMKAWEGNAKGVNVKIGITNNPALSEMLFTFHGTVVKGNDDTGGHQHYKRLRNWTGGGRGTRKILR</sequence>
<dbReference type="RefSeq" id="WP_005030245.1">
    <property type="nucleotide sequence ID" value="NZ_KE150238.1"/>
</dbReference>
<accession>E5YB51</accession>
<dbReference type="InterPro" id="IPR027417">
    <property type="entry name" value="P-loop_NTPase"/>
</dbReference>
<dbReference type="GO" id="GO:0016887">
    <property type="term" value="F:ATP hydrolysis activity"/>
    <property type="evidence" value="ECO:0007669"/>
    <property type="project" value="InterPro"/>
</dbReference>
<gene>
    <name evidence="2" type="ORF">HMPREF0179_03424</name>
</gene>
<reference evidence="2 3" key="1">
    <citation type="submission" date="2010-10" db="EMBL/GenBank/DDBJ databases">
        <authorList>
            <consortium name="The Broad Institute Genome Sequencing Platform"/>
            <person name="Ward D."/>
            <person name="Earl A."/>
            <person name="Feldgarden M."/>
            <person name="Young S.K."/>
            <person name="Gargeya S."/>
            <person name="Zeng Q."/>
            <person name="Alvarado L."/>
            <person name="Berlin A."/>
            <person name="Bochicchio J."/>
            <person name="Chapman S.B."/>
            <person name="Chen Z."/>
            <person name="Freedman E."/>
            <person name="Gellesch M."/>
            <person name="Goldberg J."/>
            <person name="Griggs A."/>
            <person name="Gujja S."/>
            <person name="Heilman E."/>
            <person name="Heiman D."/>
            <person name="Howarth C."/>
            <person name="Mehta T."/>
            <person name="Neiman D."/>
            <person name="Pearson M."/>
            <person name="Roberts A."/>
            <person name="Saif S."/>
            <person name="Shea T."/>
            <person name="Shenoy N."/>
            <person name="Sisk P."/>
            <person name="Stolte C."/>
            <person name="Sykes S."/>
            <person name="White J."/>
            <person name="Yandava C."/>
            <person name="Allen-Vercoe E."/>
            <person name="Sibley C."/>
            <person name="Ambrose C.E."/>
            <person name="Strauss J."/>
            <person name="Daigneault M."/>
            <person name="Haas B."/>
            <person name="Nusbaum C."/>
            <person name="Birren B."/>
        </authorList>
    </citation>
    <scope>NUCLEOTIDE SEQUENCE [LARGE SCALE GENOMIC DNA]</scope>
    <source>
        <strain evidence="2 3">3_1_6</strain>
    </source>
</reference>
<dbReference type="eggNOG" id="COG5410">
    <property type="taxonomic scope" value="Bacteria"/>
</dbReference>
<evidence type="ECO:0000313" key="3">
    <source>
        <dbReference type="Proteomes" id="UP000006034"/>
    </source>
</evidence>
<evidence type="ECO:0000259" key="1">
    <source>
        <dbReference type="Pfam" id="PF22530"/>
    </source>
</evidence>
<organism evidence="2 3">
    <name type="scientific">Bilophila wadsworthia (strain 3_1_6)</name>
    <dbReference type="NCBI Taxonomy" id="563192"/>
    <lineage>
        <taxon>Bacteria</taxon>
        <taxon>Pseudomonadati</taxon>
        <taxon>Thermodesulfobacteriota</taxon>
        <taxon>Desulfovibrionia</taxon>
        <taxon>Desulfovibrionales</taxon>
        <taxon>Desulfovibrionaceae</taxon>
        <taxon>Bilophila</taxon>
    </lineage>
</organism>
<feature type="domain" description="Terminase large subunit ribonuclease H-like" evidence="1">
    <location>
        <begin position="348"/>
        <end position="455"/>
    </location>
</feature>
<protein>
    <recommendedName>
        <fullName evidence="1">Terminase large subunit ribonuclease H-like domain-containing protein</fullName>
    </recommendedName>
</protein>
<keyword evidence="3" id="KW-1185">Reference proteome</keyword>
<dbReference type="InterPro" id="IPR054762">
    <property type="entry name" value="Gp19_RNaseH-like"/>
</dbReference>
<reference evidence="2 3" key="2">
    <citation type="submission" date="2013-04" db="EMBL/GenBank/DDBJ databases">
        <title>The Genome Sequence of Bilophila wadsworthia 3_1_6.</title>
        <authorList>
            <consortium name="The Broad Institute Genomics Platform"/>
            <person name="Earl A."/>
            <person name="Ward D."/>
            <person name="Feldgarden M."/>
            <person name="Gevers D."/>
            <person name="Sibley C."/>
            <person name="Strauss J."/>
            <person name="Allen-Vercoe E."/>
            <person name="Walker B."/>
            <person name="Young S."/>
            <person name="Zeng Q."/>
            <person name="Gargeya S."/>
            <person name="Fitzgerald M."/>
            <person name="Haas B."/>
            <person name="Abouelleil A."/>
            <person name="Allen A.W."/>
            <person name="Alvarado L."/>
            <person name="Arachchi H.M."/>
            <person name="Berlin A.M."/>
            <person name="Chapman S.B."/>
            <person name="Gainer-Dewar J."/>
            <person name="Goldberg J."/>
            <person name="Griggs A."/>
            <person name="Gujja S."/>
            <person name="Hansen M."/>
            <person name="Howarth C."/>
            <person name="Imamovic A."/>
            <person name="Ireland A."/>
            <person name="Larimer J."/>
            <person name="McCowan C."/>
            <person name="Murphy C."/>
            <person name="Pearson M."/>
            <person name="Poon T.W."/>
            <person name="Priest M."/>
            <person name="Roberts A."/>
            <person name="Saif S."/>
            <person name="Shea T."/>
            <person name="Sisk P."/>
            <person name="Sykes S."/>
            <person name="Wortman J."/>
            <person name="Nusbaum C."/>
            <person name="Birren B."/>
        </authorList>
    </citation>
    <scope>NUCLEOTIDE SEQUENCE [LARGE SCALE GENOMIC DNA]</scope>
    <source>
        <strain evidence="2 3">3_1_6</strain>
    </source>
</reference>
<dbReference type="InterPro" id="IPR044271">
    <property type="entry name" value="Terminase_large_su_gp19"/>
</dbReference>
<dbReference type="InterPro" id="IPR047987">
    <property type="entry name" value="Gp19-like_virus"/>
</dbReference>
<evidence type="ECO:0000313" key="2">
    <source>
        <dbReference type="EMBL" id="EFV42747.1"/>
    </source>
</evidence>
<dbReference type="OrthoDB" id="1634373at2"/>
<proteinExistence type="inferred from homology"/>
<dbReference type="Proteomes" id="UP000006034">
    <property type="component" value="Unassembled WGS sequence"/>
</dbReference>
<dbReference type="GeneID" id="78085031"/>
<dbReference type="GO" id="GO:0005524">
    <property type="term" value="F:ATP binding"/>
    <property type="evidence" value="ECO:0007669"/>
    <property type="project" value="InterPro"/>
</dbReference>
<dbReference type="STRING" id="563192.HMPREF0179_03424"/>
<dbReference type="HOGENOM" id="CLU_456111_0_0_7"/>
<dbReference type="Gene3D" id="3.40.50.300">
    <property type="entry name" value="P-loop containing nucleotide triphosphate hydrolases"/>
    <property type="match status" value="1"/>
</dbReference>
<dbReference type="GO" id="GO:0004519">
    <property type="term" value="F:endonuclease activity"/>
    <property type="evidence" value="ECO:0007669"/>
    <property type="project" value="InterPro"/>
</dbReference>
<dbReference type="NCBIfam" id="NF033889">
    <property type="entry name" value="termin_lrg_T7"/>
    <property type="match status" value="1"/>
</dbReference>
<name>E5YB51_BILW3</name>
<dbReference type="EMBL" id="ADCP02000001">
    <property type="protein sequence ID" value="EFV42747.1"/>
    <property type="molecule type" value="Genomic_DNA"/>
</dbReference>